<dbReference type="InterPro" id="IPR012337">
    <property type="entry name" value="RNaseH-like_sf"/>
</dbReference>
<dbReference type="Proteomes" id="UP001160148">
    <property type="component" value="Unassembled WGS sequence"/>
</dbReference>
<feature type="domain" description="TTF-type" evidence="1">
    <location>
        <begin position="108"/>
        <end position="209"/>
    </location>
</feature>
<dbReference type="SMART" id="SM00597">
    <property type="entry name" value="ZnF_TTF"/>
    <property type="match status" value="1"/>
</dbReference>
<dbReference type="EMBL" id="CARXXK010000004">
    <property type="protein sequence ID" value="CAI6365900.1"/>
    <property type="molecule type" value="Genomic_DNA"/>
</dbReference>
<dbReference type="PANTHER" id="PTHR45749:SF37">
    <property type="entry name" value="OS05G0311600 PROTEIN"/>
    <property type="match status" value="1"/>
</dbReference>
<evidence type="ECO:0000313" key="3">
    <source>
        <dbReference type="Proteomes" id="UP001160148"/>
    </source>
</evidence>
<evidence type="ECO:0000313" key="2">
    <source>
        <dbReference type="EMBL" id="CAI6365900.1"/>
    </source>
</evidence>
<proteinExistence type="predicted"/>
<reference evidence="2 3" key="1">
    <citation type="submission" date="2023-01" db="EMBL/GenBank/DDBJ databases">
        <authorList>
            <person name="Whitehead M."/>
        </authorList>
    </citation>
    <scope>NUCLEOTIDE SEQUENCE [LARGE SCALE GENOMIC DNA]</scope>
</reference>
<gene>
    <name evidence="2" type="ORF">MEUPH1_LOCUS20554</name>
</gene>
<evidence type="ECO:0000259" key="1">
    <source>
        <dbReference type="SMART" id="SM00597"/>
    </source>
</evidence>
<sequence>MDNHNKNKCFSIFNFSTKKSNKDSNVNDEQPEQVHNDDYLLASSSSTSIPHVIAPDVSSSPHVSVTTVSTVTVSHHLNSNSECDLGTLETGPVQPILKAYPKTKFGAQNRSFSSAYYKEFNWLEYSIKLNACFCYACRLFAVDSGHIEDTFKTAGFSNWKKLAGSRDGKQKKTKLQLHSQSEHHLTAMVKWECYINFKKPGTISVISQLSAASKEQILKNQEYIKCLCDIVLYHGRQGIALRAHREDENSLNKGNFKEMCSLFARYNSDFAKIYNAEKKNYTSWAIQNEIITICATYLKEIIIKEIRESGMFSIQCDEARCHKQEQLAICIRYCKNLDVCERFIEFYDVSENQNADSLVAVLINFINSSNLSNVPIIGQSYDGAAVMSGSVGGVQSKLRQSHPSASQAVYVHCMAHKLNLVVVDMCKHLKDARNVFNGLEALYVHFSKPAKDHKLSTIQNKLGLKMTKLEKLSDTRWVCRYKSCNALIQNYVSVLMALDNEIVEQKSKDVAQAIGVRATISNFKFILYLFILHEVLQSINILSTQLQLKGTTLGQSGNLVKGVILTLENNRNSEHFSELWDNIKKFCLEHNISINMPEQGLKRLRKEPTYLSVYDVTVSTAADQPNRPITV</sequence>
<name>A0AAV0XBV6_9HEMI</name>
<dbReference type="SUPFAM" id="SSF53098">
    <property type="entry name" value="Ribonuclease H-like"/>
    <property type="match status" value="1"/>
</dbReference>
<accession>A0AAV0XBV6</accession>
<dbReference type="AlphaFoldDB" id="A0AAV0XBV6"/>
<dbReference type="InterPro" id="IPR006580">
    <property type="entry name" value="Znf_TTF"/>
</dbReference>
<organism evidence="2 3">
    <name type="scientific">Macrosiphum euphorbiae</name>
    <name type="common">potato aphid</name>
    <dbReference type="NCBI Taxonomy" id="13131"/>
    <lineage>
        <taxon>Eukaryota</taxon>
        <taxon>Metazoa</taxon>
        <taxon>Ecdysozoa</taxon>
        <taxon>Arthropoda</taxon>
        <taxon>Hexapoda</taxon>
        <taxon>Insecta</taxon>
        <taxon>Pterygota</taxon>
        <taxon>Neoptera</taxon>
        <taxon>Paraneoptera</taxon>
        <taxon>Hemiptera</taxon>
        <taxon>Sternorrhyncha</taxon>
        <taxon>Aphidomorpha</taxon>
        <taxon>Aphidoidea</taxon>
        <taxon>Aphididae</taxon>
        <taxon>Macrosiphini</taxon>
        <taxon>Macrosiphum</taxon>
    </lineage>
</organism>
<dbReference type="PANTHER" id="PTHR45749">
    <property type="match status" value="1"/>
</dbReference>
<protein>
    <recommendedName>
        <fullName evidence="1">TTF-type domain-containing protein</fullName>
    </recommendedName>
</protein>
<dbReference type="Pfam" id="PF14291">
    <property type="entry name" value="DUF4371"/>
    <property type="match status" value="1"/>
</dbReference>
<comment type="caution">
    <text evidence="2">The sequence shown here is derived from an EMBL/GenBank/DDBJ whole genome shotgun (WGS) entry which is preliminary data.</text>
</comment>
<keyword evidence="3" id="KW-1185">Reference proteome</keyword>
<dbReference type="InterPro" id="IPR025398">
    <property type="entry name" value="DUF4371"/>
</dbReference>